<feature type="region of interest" description="Disordered" evidence="1">
    <location>
        <begin position="35"/>
        <end position="64"/>
    </location>
</feature>
<dbReference type="EMBL" id="BARU01022739">
    <property type="protein sequence ID" value="GAH60086.1"/>
    <property type="molecule type" value="Genomic_DNA"/>
</dbReference>
<feature type="non-terminal residue" evidence="2">
    <location>
        <position position="1"/>
    </location>
</feature>
<name>X1GQD3_9ZZZZ</name>
<protein>
    <submittedName>
        <fullName evidence="2">Uncharacterized protein</fullName>
    </submittedName>
</protein>
<evidence type="ECO:0000256" key="1">
    <source>
        <dbReference type="SAM" id="MobiDB-lite"/>
    </source>
</evidence>
<sequence>ELPIGIDRDPAQLLPQLLDHLQALGELAKQISHAMGGNGHRAGELSSQVPFVHKPSAGKGGELS</sequence>
<evidence type="ECO:0000313" key="2">
    <source>
        <dbReference type="EMBL" id="GAH60086.1"/>
    </source>
</evidence>
<dbReference type="AlphaFoldDB" id="X1GQD3"/>
<organism evidence="2">
    <name type="scientific">marine sediment metagenome</name>
    <dbReference type="NCBI Taxonomy" id="412755"/>
    <lineage>
        <taxon>unclassified sequences</taxon>
        <taxon>metagenomes</taxon>
        <taxon>ecological metagenomes</taxon>
    </lineage>
</organism>
<comment type="caution">
    <text evidence="2">The sequence shown here is derived from an EMBL/GenBank/DDBJ whole genome shotgun (WGS) entry which is preliminary data.</text>
</comment>
<accession>X1GQD3</accession>
<proteinExistence type="predicted"/>
<reference evidence="2" key="1">
    <citation type="journal article" date="2014" name="Front. Microbiol.">
        <title>High frequency of phylogenetically diverse reductive dehalogenase-homologous genes in deep subseafloor sedimentary metagenomes.</title>
        <authorList>
            <person name="Kawai M."/>
            <person name="Futagami T."/>
            <person name="Toyoda A."/>
            <person name="Takaki Y."/>
            <person name="Nishi S."/>
            <person name="Hori S."/>
            <person name="Arai W."/>
            <person name="Tsubouchi T."/>
            <person name="Morono Y."/>
            <person name="Uchiyama I."/>
            <person name="Ito T."/>
            <person name="Fujiyama A."/>
            <person name="Inagaki F."/>
            <person name="Takami H."/>
        </authorList>
    </citation>
    <scope>NUCLEOTIDE SEQUENCE</scope>
    <source>
        <strain evidence="2">Expedition CK06-06</strain>
    </source>
</reference>
<gene>
    <name evidence="2" type="ORF">S03H2_36995</name>
</gene>